<dbReference type="InterPro" id="IPR003660">
    <property type="entry name" value="HAMP_dom"/>
</dbReference>
<dbReference type="Pfam" id="PF00672">
    <property type="entry name" value="HAMP"/>
    <property type="match status" value="1"/>
</dbReference>
<protein>
    <submittedName>
        <fullName evidence="4">SpoIIE family protein phosphatase</fullName>
    </submittedName>
</protein>
<dbReference type="PANTHER" id="PTHR43156:SF2">
    <property type="entry name" value="STAGE II SPORULATION PROTEIN E"/>
    <property type="match status" value="1"/>
</dbReference>
<keyword evidence="2" id="KW-0812">Transmembrane</keyword>
<dbReference type="Gene3D" id="3.30.450.20">
    <property type="entry name" value="PAS domain"/>
    <property type="match status" value="2"/>
</dbReference>
<feature type="domain" description="HAMP" evidence="3">
    <location>
        <begin position="327"/>
        <end position="380"/>
    </location>
</feature>
<keyword evidence="2" id="KW-0472">Membrane</keyword>
<dbReference type="Pfam" id="PF22673">
    <property type="entry name" value="MCP-like_PDC_1"/>
    <property type="match status" value="1"/>
</dbReference>
<evidence type="ECO:0000259" key="3">
    <source>
        <dbReference type="PROSITE" id="PS50885"/>
    </source>
</evidence>
<dbReference type="SUPFAM" id="SSF81606">
    <property type="entry name" value="PP2C-like"/>
    <property type="match status" value="1"/>
</dbReference>
<dbReference type="InterPro" id="IPR001932">
    <property type="entry name" value="PPM-type_phosphatase-like_dom"/>
</dbReference>
<keyword evidence="5" id="KW-1185">Reference proteome</keyword>
<comment type="caution">
    <text evidence="4">The sequence shown here is derived from an EMBL/GenBank/DDBJ whole genome shotgun (WGS) entry which is preliminary data.</text>
</comment>
<gene>
    <name evidence="4" type="ORF">H8S64_20340</name>
</gene>
<dbReference type="SUPFAM" id="SSF158472">
    <property type="entry name" value="HAMP domain-like"/>
    <property type="match status" value="1"/>
</dbReference>
<keyword evidence="1" id="KW-0378">Hydrolase</keyword>
<dbReference type="EMBL" id="JACOOH010000010">
    <property type="protein sequence ID" value="MBC5623450.1"/>
    <property type="molecule type" value="Genomic_DNA"/>
</dbReference>
<dbReference type="PANTHER" id="PTHR43156">
    <property type="entry name" value="STAGE II SPORULATION PROTEIN E-RELATED"/>
    <property type="match status" value="1"/>
</dbReference>
<dbReference type="Proteomes" id="UP000646484">
    <property type="component" value="Unassembled WGS sequence"/>
</dbReference>
<feature type="transmembrane region" description="Helical" evidence="2">
    <location>
        <begin position="13"/>
        <end position="33"/>
    </location>
</feature>
<evidence type="ECO:0000256" key="1">
    <source>
        <dbReference type="ARBA" id="ARBA00022801"/>
    </source>
</evidence>
<evidence type="ECO:0000256" key="2">
    <source>
        <dbReference type="SAM" id="Phobius"/>
    </source>
</evidence>
<reference evidence="4 5" key="1">
    <citation type="submission" date="2020-08" db="EMBL/GenBank/DDBJ databases">
        <title>Genome public.</title>
        <authorList>
            <person name="Liu C."/>
            <person name="Sun Q."/>
        </authorList>
    </citation>
    <scope>NUCLEOTIDE SEQUENCE [LARGE SCALE GENOMIC DNA]</scope>
    <source>
        <strain evidence="4 5">NSJ-56</strain>
    </source>
</reference>
<feature type="transmembrane region" description="Helical" evidence="2">
    <location>
        <begin position="274"/>
        <end position="297"/>
    </location>
</feature>
<dbReference type="CDD" id="cd06225">
    <property type="entry name" value="HAMP"/>
    <property type="match status" value="1"/>
</dbReference>
<dbReference type="InterPro" id="IPR052016">
    <property type="entry name" value="Bact_Sigma-Reg"/>
</dbReference>
<sequence length="643" mass="73211">MFARYNKSFSAKLSFYVISFITVLSVILFGIFYHYSTKTLSKEAEDKIETMAEIANLKVSALLSKVEKIPDNLGWMIMAYVENPDSLFSITRRIVKENEEIFGCAIAFEPYYFPSKGHYFAPYSFMSGDTVKTMQVGSEDYNYFEKGWYKGVRETRYWSKPYRDAGDPDVITTSYAVPIHGKDGELIAVLSVDLTNKWLRDLANSMKPYEGSYTVIIDKQGRYIMRKEGETTIGKNMFQTAEEASDPNVARLVREMAAGKSGSLVVKDEKTLSYVYYTGVFATDWYMAVVCPYAQVFGKLNQFNMYMLIGFLLLLVFVYIMCFVAVRRITKPLTRFSMSARNIAGGDFNTPLPIIRSKDELGELYESFQFMQHQLTEYVEQLRNTTTANEKIQSELRIAHDIQLGMVPKQFIPPSGRETIDIHAVLRPAKQVGGDLYDYFMLNEDEFGFAIGDVSGKGVPAALFMSTTISQMRSVAMLDTSLNYIVNVINRSLIRNGNTSMFVTFFAGVLNLNTRRLRFCNAGHPYPIIIKPDGTVEMFKTADNLPLGVSSDYEYEEQECYFASGSQLLLYSDGVTEAQNEDAKFYKIDRLFQFVEENKNLSSKELVEKIIAHVDAYAGKAEQSDDLTVMSLRYEKQKGVRWL</sequence>
<proteinExistence type="predicted"/>
<evidence type="ECO:0000313" key="5">
    <source>
        <dbReference type="Proteomes" id="UP000646484"/>
    </source>
</evidence>
<dbReference type="SMART" id="SM00331">
    <property type="entry name" value="PP2C_SIG"/>
    <property type="match status" value="1"/>
</dbReference>
<accession>A0ABR7D698</accession>
<dbReference type="InterPro" id="IPR036457">
    <property type="entry name" value="PPM-type-like_dom_sf"/>
</dbReference>
<dbReference type="Gene3D" id="3.60.40.10">
    <property type="entry name" value="PPM-type phosphatase domain"/>
    <property type="match status" value="1"/>
</dbReference>
<evidence type="ECO:0000313" key="4">
    <source>
        <dbReference type="EMBL" id="MBC5623450.1"/>
    </source>
</evidence>
<dbReference type="RefSeq" id="WP_186978496.1">
    <property type="nucleotide sequence ID" value="NZ_JACOOH010000010.1"/>
</dbReference>
<feature type="transmembrane region" description="Helical" evidence="2">
    <location>
        <begin position="303"/>
        <end position="326"/>
    </location>
</feature>
<dbReference type="Gene3D" id="6.10.340.10">
    <property type="match status" value="1"/>
</dbReference>
<dbReference type="SMART" id="SM00304">
    <property type="entry name" value="HAMP"/>
    <property type="match status" value="1"/>
</dbReference>
<dbReference type="Pfam" id="PF07228">
    <property type="entry name" value="SpoIIE"/>
    <property type="match status" value="1"/>
</dbReference>
<dbReference type="CDD" id="cd12913">
    <property type="entry name" value="PDC1_MCP_like"/>
    <property type="match status" value="1"/>
</dbReference>
<keyword evidence="2" id="KW-1133">Transmembrane helix</keyword>
<name>A0ABR7D698_9BACT</name>
<dbReference type="PROSITE" id="PS50885">
    <property type="entry name" value="HAMP"/>
    <property type="match status" value="1"/>
</dbReference>
<dbReference type="CDD" id="cd12912">
    <property type="entry name" value="PDC2_MCP_like"/>
    <property type="match status" value="1"/>
</dbReference>
<organism evidence="4 5">
    <name type="scientific">Butyricimonas hominis</name>
    <dbReference type="NCBI Taxonomy" id="2763032"/>
    <lineage>
        <taxon>Bacteria</taxon>
        <taxon>Pseudomonadati</taxon>
        <taxon>Bacteroidota</taxon>
        <taxon>Bacteroidia</taxon>
        <taxon>Bacteroidales</taxon>
        <taxon>Odoribacteraceae</taxon>
        <taxon>Butyricimonas</taxon>
    </lineage>
</organism>